<dbReference type="PANTHER" id="PTHR38792:SF3">
    <property type="entry name" value="BNR_ASP-BOX REPEAT DOMAIN PROTEIN (AFU_ORTHOLOGUE AFUA_7G06430)-RELATED"/>
    <property type="match status" value="1"/>
</dbReference>
<dbReference type="InterPro" id="IPR011040">
    <property type="entry name" value="Sialidase"/>
</dbReference>
<dbReference type="Pfam" id="PF13088">
    <property type="entry name" value="BNR_2"/>
    <property type="match status" value="1"/>
</dbReference>
<dbReference type="PANTHER" id="PTHR38792">
    <property type="entry name" value="BNR/ASP-BOX REPEAT DOMAIN PROTEIN (AFU_ORTHOLOGUE AFUA_7G06430)-RELATED"/>
    <property type="match status" value="1"/>
</dbReference>
<feature type="domain" description="Sialidase" evidence="2">
    <location>
        <begin position="73"/>
        <end position="258"/>
    </location>
</feature>
<dbReference type="InterPro" id="IPR036278">
    <property type="entry name" value="Sialidase_sf"/>
</dbReference>
<organism evidence="3 4">
    <name type="scientific">Conoideocrella luteorostrata</name>
    <dbReference type="NCBI Taxonomy" id="1105319"/>
    <lineage>
        <taxon>Eukaryota</taxon>
        <taxon>Fungi</taxon>
        <taxon>Dikarya</taxon>
        <taxon>Ascomycota</taxon>
        <taxon>Pezizomycotina</taxon>
        <taxon>Sordariomycetes</taxon>
        <taxon>Hypocreomycetidae</taxon>
        <taxon>Hypocreales</taxon>
        <taxon>Clavicipitaceae</taxon>
        <taxon>Conoideocrella</taxon>
    </lineage>
</organism>
<dbReference type="SUPFAM" id="SSF50939">
    <property type="entry name" value="Sialidases"/>
    <property type="match status" value="1"/>
</dbReference>
<dbReference type="EMBL" id="JASWJB010000158">
    <property type="protein sequence ID" value="KAK2594718.1"/>
    <property type="molecule type" value="Genomic_DNA"/>
</dbReference>
<comment type="caution">
    <text evidence="3">The sequence shown here is derived from an EMBL/GenBank/DDBJ whole genome shotgun (WGS) entry which is preliminary data.</text>
</comment>
<sequence>MLRHITALFLGLLALPTLTLSSPIQNIAVAPSAGHTLVDINGIYMRATRLHDSSILGGYAAQDGPNHVLRVVKSTDDGSSWTQIGSVATSVSATHDLDNAFPLQLPSGRILFAFRNHDRTASGEYTYFRITVCYSDDNGYNWKFLSQVAERPAQGVNGLWEPFLRVSASGAAQVYYSSENSANDQDNLMKISTDNGASWSGPHVVSGEGVTSRDGMSAVAEIKGVEGDRNLICVFENTESGPFSVNYVVSHDDGLTWGGRTRLYTAKNGKDAGAPYVVNVGGTLVTSFMTNEDSLATSVDGGKMKVVTSADGGKNWGKLAITGEAGSHWPGMYSLDEGHLLALYRLDEKGLVSQKYQVHDEVVTLAT</sequence>
<keyword evidence="1" id="KW-0732">Signal</keyword>
<keyword evidence="4" id="KW-1185">Reference proteome</keyword>
<name>A0AAJ0FX96_9HYPO</name>
<protein>
    <recommendedName>
        <fullName evidence="2">Sialidase domain-containing protein</fullName>
    </recommendedName>
</protein>
<dbReference type="AlphaFoldDB" id="A0AAJ0FX96"/>
<reference evidence="3" key="1">
    <citation type="submission" date="2023-06" db="EMBL/GenBank/DDBJ databases">
        <title>Conoideocrella luteorostrata (Hypocreales: Clavicipitaceae), a potential biocontrol fungus for elongate hemlock scale in United States Christmas tree production areas.</title>
        <authorList>
            <person name="Barrett H."/>
            <person name="Lovett B."/>
            <person name="Macias A.M."/>
            <person name="Stajich J.E."/>
            <person name="Kasson M.T."/>
        </authorList>
    </citation>
    <scope>NUCLEOTIDE SEQUENCE</scope>
    <source>
        <strain evidence="3">ARSEF 14590</strain>
    </source>
</reference>
<accession>A0AAJ0FX96</accession>
<evidence type="ECO:0000313" key="4">
    <source>
        <dbReference type="Proteomes" id="UP001251528"/>
    </source>
</evidence>
<evidence type="ECO:0000313" key="3">
    <source>
        <dbReference type="EMBL" id="KAK2594718.1"/>
    </source>
</evidence>
<evidence type="ECO:0000256" key="1">
    <source>
        <dbReference type="SAM" id="SignalP"/>
    </source>
</evidence>
<feature type="chain" id="PRO_5042521675" description="Sialidase domain-containing protein" evidence="1">
    <location>
        <begin position="22"/>
        <end position="367"/>
    </location>
</feature>
<proteinExistence type="predicted"/>
<dbReference type="Gene3D" id="2.120.10.10">
    <property type="match status" value="1"/>
</dbReference>
<dbReference type="CDD" id="cd15482">
    <property type="entry name" value="Sialidase_non-viral"/>
    <property type="match status" value="1"/>
</dbReference>
<gene>
    <name evidence="3" type="ORF">QQS21_007568</name>
</gene>
<feature type="signal peptide" evidence="1">
    <location>
        <begin position="1"/>
        <end position="21"/>
    </location>
</feature>
<dbReference type="Proteomes" id="UP001251528">
    <property type="component" value="Unassembled WGS sequence"/>
</dbReference>
<evidence type="ECO:0000259" key="2">
    <source>
        <dbReference type="Pfam" id="PF13088"/>
    </source>
</evidence>